<dbReference type="EMBL" id="CP003014">
    <property type="protein sequence ID" value="AEO71686.1"/>
    <property type="molecule type" value="Genomic_DNA"/>
</dbReference>
<evidence type="ECO:0000313" key="2">
    <source>
        <dbReference type="EMBL" id="AEO71686.1"/>
    </source>
</evidence>
<dbReference type="KEGG" id="ttt:THITE_2124413"/>
<reference evidence="2 3" key="1">
    <citation type="journal article" date="2011" name="Nat. Biotechnol.">
        <title>Comparative genomic analysis of the thermophilic biomass-degrading fungi Myceliophthora thermophila and Thielavia terrestris.</title>
        <authorList>
            <person name="Berka R.M."/>
            <person name="Grigoriev I.V."/>
            <person name="Otillar R."/>
            <person name="Salamov A."/>
            <person name="Grimwood J."/>
            <person name="Reid I."/>
            <person name="Ishmael N."/>
            <person name="John T."/>
            <person name="Darmond C."/>
            <person name="Moisan M.-C."/>
            <person name="Henrissat B."/>
            <person name="Coutinho P.M."/>
            <person name="Lombard V."/>
            <person name="Natvig D.O."/>
            <person name="Lindquist E."/>
            <person name="Schmutz J."/>
            <person name="Lucas S."/>
            <person name="Harris P."/>
            <person name="Powlowski J."/>
            <person name="Bellemare A."/>
            <person name="Taylor D."/>
            <person name="Butler G."/>
            <person name="de Vries R.P."/>
            <person name="Allijn I.E."/>
            <person name="van den Brink J."/>
            <person name="Ushinsky S."/>
            <person name="Storms R."/>
            <person name="Powell A.J."/>
            <person name="Paulsen I.T."/>
            <person name="Elbourne L.D.H."/>
            <person name="Baker S.E."/>
            <person name="Magnuson J."/>
            <person name="LaBoissiere S."/>
            <person name="Clutterbuck A.J."/>
            <person name="Martinez D."/>
            <person name="Wogulis M."/>
            <person name="de Leon A.L."/>
            <person name="Rey M.W."/>
            <person name="Tsang A."/>
        </authorList>
    </citation>
    <scope>NUCLEOTIDE SEQUENCE [LARGE SCALE GENOMIC DNA]</scope>
    <source>
        <strain evidence="3">ATCC 38088 / NRRL 8126</strain>
    </source>
</reference>
<proteinExistence type="predicted"/>
<keyword evidence="3" id="KW-1185">Reference proteome</keyword>
<accession>G2RFT2</accession>
<gene>
    <name evidence="2" type="ORF">THITE_2124413</name>
</gene>
<sequence length="75" mass="8535">MSSSDACRECCRRELIADHSWREELWSKARKSHTYILRHKGFLFIGAHMLLNAISAAAFSRIVNAGSVARVCWVL</sequence>
<keyword evidence="1" id="KW-0472">Membrane</keyword>
<dbReference type="HOGENOM" id="CLU_2672854_0_0_1"/>
<dbReference type="RefSeq" id="XP_003658022.1">
    <property type="nucleotide sequence ID" value="XM_003657974.1"/>
</dbReference>
<protein>
    <submittedName>
        <fullName evidence="2">Uncharacterized protein</fullName>
    </submittedName>
</protein>
<organism evidence="2 3">
    <name type="scientific">Thermothielavioides terrestris (strain ATCC 38088 / NRRL 8126)</name>
    <name type="common">Thielavia terrestris</name>
    <dbReference type="NCBI Taxonomy" id="578455"/>
    <lineage>
        <taxon>Eukaryota</taxon>
        <taxon>Fungi</taxon>
        <taxon>Dikarya</taxon>
        <taxon>Ascomycota</taxon>
        <taxon>Pezizomycotina</taxon>
        <taxon>Sordariomycetes</taxon>
        <taxon>Sordariomycetidae</taxon>
        <taxon>Sordariales</taxon>
        <taxon>Chaetomiaceae</taxon>
        <taxon>Thermothielavioides</taxon>
        <taxon>Thermothielavioides terrestris</taxon>
    </lineage>
</organism>
<evidence type="ECO:0000313" key="3">
    <source>
        <dbReference type="Proteomes" id="UP000008181"/>
    </source>
</evidence>
<keyword evidence="1" id="KW-1133">Transmembrane helix</keyword>
<dbReference type="Proteomes" id="UP000008181">
    <property type="component" value="Chromosome 6"/>
</dbReference>
<name>G2RFT2_THETT</name>
<keyword evidence="1" id="KW-0812">Transmembrane</keyword>
<evidence type="ECO:0000256" key="1">
    <source>
        <dbReference type="SAM" id="Phobius"/>
    </source>
</evidence>
<feature type="transmembrane region" description="Helical" evidence="1">
    <location>
        <begin position="41"/>
        <end position="63"/>
    </location>
</feature>
<dbReference type="GeneID" id="11521920"/>
<dbReference type="AlphaFoldDB" id="G2RFT2"/>